<name>A0A6J4N201_9CHLR</name>
<evidence type="ECO:0000313" key="1">
    <source>
        <dbReference type="EMBL" id="CAA9372079.1"/>
    </source>
</evidence>
<dbReference type="EMBL" id="CADCTR010002867">
    <property type="protein sequence ID" value="CAA9372079.1"/>
    <property type="molecule type" value="Genomic_DNA"/>
</dbReference>
<feature type="non-terminal residue" evidence="1">
    <location>
        <position position="38"/>
    </location>
</feature>
<reference evidence="1" key="1">
    <citation type="submission" date="2020-02" db="EMBL/GenBank/DDBJ databases">
        <authorList>
            <person name="Meier V. D."/>
        </authorList>
    </citation>
    <scope>NUCLEOTIDE SEQUENCE</scope>
    <source>
        <strain evidence="1">AVDCRST_MAG93</strain>
    </source>
</reference>
<organism evidence="1">
    <name type="scientific">uncultured Chloroflexia bacterium</name>
    <dbReference type="NCBI Taxonomy" id="1672391"/>
    <lineage>
        <taxon>Bacteria</taxon>
        <taxon>Bacillati</taxon>
        <taxon>Chloroflexota</taxon>
        <taxon>Chloroflexia</taxon>
        <taxon>environmental samples</taxon>
    </lineage>
</organism>
<gene>
    <name evidence="1" type="ORF">AVDCRST_MAG93-8500</name>
</gene>
<proteinExistence type="predicted"/>
<sequence>WIWKAASWSSRSSWNRCRIPGRSSSFTGPTTSLSRAPP</sequence>
<feature type="non-terminal residue" evidence="1">
    <location>
        <position position="1"/>
    </location>
</feature>
<protein>
    <submittedName>
        <fullName evidence="1">Uncharacterized protein</fullName>
    </submittedName>
</protein>
<accession>A0A6J4N201</accession>
<dbReference type="AlphaFoldDB" id="A0A6J4N201"/>